<evidence type="ECO:0000313" key="2">
    <source>
        <dbReference type="EMBL" id="SOD54394.1"/>
    </source>
</evidence>
<name>A0A286D702_9GAMM</name>
<dbReference type="InterPro" id="IPR028994">
    <property type="entry name" value="Integrin_alpha_N"/>
</dbReference>
<protein>
    <submittedName>
        <fullName evidence="2">Repeat domain-containing protein</fullName>
    </submittedName>
</protein>
<dbReference type="Pfam" id="PF13517">
    <property type="entry name" value="FG-GAP_3"/>
    <property type="match status" value="2"/>
</dbReference>
<dbReference type="RefSeq" id="WP_097121613.1">
    <property type="nucleotide sequence ID" value="NZ_OCND01000003.1"/>
</dbReference>
<dbReference type="InterPro" id="IPR013517">
    <property type="entry name" value="FG-GAP"/>
</dbReference>
<dbReference type="SUPFAM" id="SSF55486">
    <property type="entry name" value="Metalloproteases ('zincins'), catalytic domain"/>
    <property type="match status" value="1"/>
</dbReference>
<dbReference type="PROSITE" id="PS51257">
    <property type="entry name" value="PROKAR_LIPOPROTEIN"/>
    <property type="match status" value="1"/>
</dbReference>
<dbReference type="SUPFAM" id="SSF69318">
    <property type="entry name" value="Integrin alpha N-terminal domain"/>
    <property type="match status" value="1"/>
</dbReference>
<dbReference type="Gene3D" id="3.40.390.10">
    <property type="entry name" value="Collagenase (Catalytic Domain)"/>
    <property type="match status" value="1"/>
</dbReference>
<sequence length="783" mass="83684">MKFRFGGACASIILLAGCSGGDPGSQLGQLRGAASSTAEKNANLLAKARPVARDASQSIANSPDRGALMSYRNNRTASKQEGAYTWYPVAISEEHAIKSLLTGEMIIPSPDGSQVKLRYERHEEHPDGNWTWVGRLVDGDQMQEAIITFGEKAVYGSIPQPNGAAPLSLQTRSGSLFAVTTDLSKQKSPNSGTTDMMVPPALALRESLAQQVQQSAPVQQSATVMASAPPTSANTIDVAVGYTQGFRAREGSQSAAVTRLTFLMQVANQAYTNSNINGYLRMVRAVEVNYADNTKNSDVLSALTGHNGTSPVSIPSALQPLHTARNEYGADVVVLVRKFQTPENDGCGIAWLNGADQTAIVPSADDDFGFAVVSDGSDTGTDGNSYFCAPETLVHEVGHVMGSAHDRDNSRKSDNSLQYGAYAYSFGMKTDSSNGNFYTIMSYGDNNQTPYRTFSNPAITICGGRACGVANATDNARSLNQTIPLVAQFRATVVPFDSTPNLHVIKKQGSSGYTEMHSLTGYSDFQSYSRNLATTLARSGNDRSWEFQLGDYNGDGILDLYAVKKMGASGKTEVHIMDGKSGFKSYLLNVATAQARTGTDGRWEFRLGDYNKDGKLDLYGIDRTGGSGKTDVHVLSGADKFQTYLLHSATALGATGVNDAWKFELGDYNKDGNLDIYAIKKNGLSGRTEAHVLNGAGGFKSFLLNKATALGATGTDGLWDFKVADYDLDGKPDIYGIKRVGSSGKTEVHILSGASVFQSFSLHKATALGNTGTDYAWEFVVSK</sequence>
<dbReference type="AlphaFoldDB" id="A0A286D702"/>
<keyword evidence="1" id="KW-0732">Signal</keyword>
<evidence type="ECO:0000256" key="1">
    <source>
        <dbReference type="ARBA" id="ARBA00022729"/>
    </source>
</evidence>
<dbReference type="Pfam" id="PF13583">
    <property type="entry name" value="Reprolysin_4"/>
    <property type="match status" value="1"/>
</dbReference>
<proteinExistence type="predicted"/>
<dbReference type="Proteomes" id="UP000219374">
    <property type="component" value="Unassembled WGS sequence"/>
</dbReference>
<gene>
    <name evidence="2" type="ORF">SAMN06296416_103319</name>
</gene>
<keyword evidence="3" id="KW-1185">Reference proteome</keyword>
<accession>A0A286D702</accession>
<organism evidence="2 3">
    <name type="scientific">Pseudoxanthomonas wuyuanensis</name>
    <dbReference type="NCBI Taxonomy" id="1073196"/>
    <lineage>
        <taxon>Bacteria</taxon>
        <taxon>Pseudomonadati</taxon>
        <taxon>Pseudomonadota</taxon>
        <taxon>Gammaproteobacteria</taxon>
        <taxon>Lysobacterales</taxon>
        <taxon>Lysobacteraceae</taxon>
        <taxon>Pseudoxanthomonas</taxon>
    </lineage>
</organism>
<evidence type="ECO:0000313" key="3">
    <source>
        <dbReference type="Proteomes" id="UP000219374"/>
    </source>
</evidence>
<dbReference type="OrthoDB" id="1114329at2"/>
<dbReference type="GO" id="GO:0008237">
    <property type="term" value="F:metallopeptidase activity"/>
    <property type="evidence" value="ECO:0007669"/>
    <property type="project" value="InterPro"/>
</dbReference>
<dbReference type="InterPro" id="IPR024079">
    <property type="entry name" value="MetalloPept_cat_dom_sf"/>
</dbReference>
<reference evidence="2 3" key="1">
    <citation type="submission" date="2017-09" db="EMBL/GenBank/DDBJ databases">
        <authorList>
            <person name="Ehlers B."/>
            <person name="Leendertz F.H."/>
        </authorList>
    </citation>
    <scope>NUCLEOTIDE SEQUENCE [LARGE SCALE GENOMIC DNA]</scope>
    <source>
        <strain evidence="2 3">CGMCC 1.10978</strain>
    </source>
</reference>
<dbReference type="EMBL" id="OCND01000003">
    <property type="protein sequence ID" value="SOD54394.1"/>
    <property type="molecule type" value="Genomic_DNA"/>
</dbReference>